<dbReference type="SMART" id="SM00822">
    <property type="entry name" value="PKS_KR"/>
    <property type="match status" value="1"/>
</dbReference>
<evidence type="ECO:0000256" key="2">
    <source>
        <dbReference type="SAM" id="MobiDB-lite"/>
    </source>
</evidence>
<dbReference type="FunFam" id="3.40.50.720:FF:000084">
    <property type="entry name" value="Short-chain dehydrogenase reductase"/>
    <property type="match status" value="1"/>
</dbReference>
<evidence type="ECO:0000256" key="1">
    <source>
        <dbReference type="ARBA" id="ARBA00006484"/>
    </source>
</evidence>
<dbReference type="InterPro" id="IPR036291">
    <property type="entry name" value="NAD(P)-bd_dom_sf"/>
</dbReference>
<sequence>MTDVTPKDPSAPAAPDARRLPHPTPYPMLAGQPALVTGANSGIGKAVALGLARAGADVIVNYVTDPEAAEEVAHEIESLGRRAIALQADVSKEDQVQAMFVRAIEHFGTLHIVVSNAGLQRDAPFDKMTLDQWNTVIGVNLTGQFLCTREAVREFKRRGVDEAVSVAAGKILCMSSVHQEIPWAGHANYAASKGGVMLLMKSLAQEVAPYRIRVNSLAPGAIRTPINTEAWSTPAAYADLMTLVPYKRIGEPDDIAQAAVWLASDAADYVTGATLFVDGGMTLYPGFATGG</sequence>
<dbReference type="Gene3D" id="3.40.50.720">
    <property type="entry name" value="NAD(P)-binding Rossmann-like Domain"/>
    <property type="match status" value="1"/>
</dbReference>
<dbReference type="GO" id="GO:0016616">
    <property type="term" value="F:oxidoreductase activity, acting on the CH-OH group of donors, NAD or NADP as acceptor"/>
    <property type="evidence" value="ECO:0007669"/>
    <property type="project" value="UniProtKB-ARBA"/>
</dbReference>
<dbReference type="NCBIfam" id="NF005559">
    <property type="entry name" value="PRK07231.1"/>
    <property type="match status" value="1"/>
</dbReference>
<accession>A0A158EPE9</accession>
<proteinExistence type="inferred from homology"/>
<dbReference type="InterPro" id="IPR002347">
    <property type="entry name" value="SDR_fam"/>
</dbReference>
<dbReference type="Pfam" id="PF13561">
    <property type="entry name" value="adh_short_C2"/>
    <property type="match status" value="1"/>
</dbReference>
<dbReference type="PRINTS" id="PR00080">
    <property type="entry name" value="SDRFAMILY"/>
</dbReference>
<dbReference type="PANTHER" id="PTHR42760:SF132">
    <property type="entry name" value="SHORT-CHAIN DEHYDROGENASE_REDUCTASE FAMILY PROTEIN"/>
    <property type="match status" value="1"/>
</dbReference>
<gene>
    <name evidence="4" type="ORF">AWB64_00131</name>
</gene>
<reference evidence="4 5" key="1">
    <citation type="submission" date="2016-01" db="EMBL/GenBank/DDBJ databases">
        <authorList>
            <person name="Oliw E.H."/>
        </authorList>
    </citation>
    <scope>NUCLEOTIDE SEQUENCE [LARGE SCALE GENOMIC DNA]</scope>
    <source>
        <strain evidence="4">LMG 22029</strain>
    </source>
</reference>
<dbReference type="Proteomes" id="UP000054893">
    <property type="component" value="Unassembled WGS sequence"/>
</dbReference>
<evidence type="ECO:0000259" key="3">
    <source>
        <dbReference type="SMART" id="SM00822"/>
    </source>
</evidence>
<dbReference type="AlphaFoldDB" id="A0A158EPE9"/>
<dbReference type="NCBIfam" id="NF009466">
    <property type="entry name" value="PRK12826.1-2"/>
    <property type="match status" value="1"/>
</dbReference>
<name>A0A158EPE9_CABSO</name>
<feature type="domain" description="Ketoreductase" evidence="3">
    <location>
        <begin position="32"/>
        <end position="225"/>
    </location>
</feature>
<evidence type="ECO:0000313" key="5">
    <source>
        <dbReference type="Proteomes" id="UP000054893"/>
    </source>
</evidence>
<comment type="similarity">
    <text evidence="1">Belongs to the short-chain dehydrogenases/reductases (SDR) family.</text>
</comment>
<dbReference type="PRINTS" id="PR00081">
    <property type="entry name" value="GDHRDH"/>
</dbReference>
<evidence type="ECO:0000313" key="4">
    <source>
        <dbReference type="EMBL" id="SAL09366.1"/>
    </source>
</evidence>
<dbReference type="InterPro" id="IPR057326">
    <property type="entry name" value="KR_dom"/>
</dbReference>
<dbReference type="PANTHER" id="PTHR42760">
    <property type="entry name" value="SHORT-CHAIN DEHYDROGENASES/REDUCTASES FAMILY MEMBER"/>
    <property type="match status" value="1"/>
</dbReference>
<dbReference type="CDD" id="cd05358">
    <property type="entry name" value="GlcDH_SDR_c"/>
    <property type="match status" value="1"/>
</dbReference>
<dbReference type="SUPFAM" id="SSF51735">
    <property type="entry name" value="NAD(P)-binding Rossmann-fold domains"/>
    <property type="match status" value="1"/>
</dbReference>
<dbReference type="PROSITE" id="PS00061">
    <property type="entry name" value="ADH_SHORT"/>
    <property type="match status" value="1"/>
</dbReference>
<dbReference type="InterPro" id="IPR020904">
    <property type="entry name" value="Sc_DH/Rdtase_CS"/>
</dbReference>
<protein>
    <submittedName>
        <fullName evidence="4">Short-chain dehydrogenase/reductase SDR</fullName>
    </submittedName>
</protein>
<organism evidence="4 5">
    <name type="scientific">Caballeronia sordidicola</name>
    <name type="common">Burkholderia sordidicola</name>
    <dbReference type="NCBI Taxonomy" id="196367"/>
    <lineage>
        <taxon>Bacteria</taxon>
        <taxon>Pseudomonadati</taxon>
        <taxon>Pseudomonadota</taxon>
        <taxon>Betaproteobacteria</taxon>
        <taxon>Burkholderiales</taxon>
        <taxon>Burkholderiaceae</taxon>
        <taxon>Caballeronia</taxon>
    </lineage>
</organism>
<dbReference type="EMBL" id="FCOC02000001">
    <property type="protein sequence ID" value="SAL09366.1"/>
    <property type="molecule type" value="Genomic_DNA"/>
</dbReference>
<feature type="region of interest" description="Disordered" evidence="2">
    <location>
        <begin position="1"/>
        <end position="26"/>
    </location>
</feature>